<keyword evidence="7" id="KW-0998">Cell outer membrane</keyword>
<evidence type="ECO:0000256" key="6">
    <source>
        <dbReference type="ARBA" id="ARBA00023136"/>
    </source>
</evidence>
<evidence type="ECO:0000256" key="3">
    <source>
        <dbReference type="ARBA" id="ARBA00022448"/>
    </source>
</evidence>
<dbReference type="AlphaFoldDB" id="A0A4R5W0S4"/>
<keyword evidence="11" id="KW-1185">Reference proteome</keyword>
<protein>
    <recommendedName>
        <fullName evidence="9">Cds6 C-terminal domain-containing protein</fullName>
    </recommendedName>
</protein>
<dbReference type="Proteomes" id="UP000294829">
    <property type="component" value="Unassembled WGS sequence"/>
</dbReference>
<feature type="signal peptide" evidence="8">
    <location>
        <begin position="1"/>
        <end position="19"/>
    </location>
</feature>
<feature type="domain" description="Cds6 C-terminal" evidence="9">
    <location>
        <begin position="508"/>
        <end position="609"/>
    </location>
</feature>
<dbReference type="InterPro" id="IPR010130">
    <property type="entry name" value="T1SS_OMP_TolC"/>
</dbReference>
<dbReference type="InterPro" id="IPR003423">
    <property type="entry name" value="OMP_efflux"/>
</dbReference>
<dbReference type="NCBIfam" id="TIGR01844">
    <property type="entry name" value="type_I_sec_TolC"/>
    <property type="match status" value="1"/>
</dbReference>
<accession>A0A4R5W0S4</accession>
<sequence length="614" mass="68926">MLKKKNLLLLSLLPVLANAQVTTVQQAAQEAVLTNPEVQIKWHAFQAANGERDVASGGYLPKVDVQAGSSYEMHNEPLLRNNYNSHSQSITLTQMLYDGFATKNEVARLDHNRLVKLYDLYDATETTTLEVVRAHLDVLRYRKLVGLAEDNYVQHRALYEQLQSKAKAGVGRRVDLEQSSARLAVAEANLLTETSNLHDVSARYQRLVGQPPGPMLAETRGLDKEIPPELSAAISTSNSNNPALLAAIENIRAANSEASGRKSAFQPRVDVRLSGQHGTNINSEIGETNDKSAQIVLSWNIFNGFSDRAKLHQLADQINVTRDYRDKVCRDTRQNLEIAYNDRHKITELLTYLDQHQLSIEKARDAYRQQFNIGQRTLLDLLDTENELFQAKRSYIEAQYDQQIAFARMQAGMGNLFRTLGLTRPDAGPLPKFDGDDETQAAHCPIEAPQTYVTNKEELNQRAIALLKDSAPAAAATVSERDKTAVSPAPTAAAEVSTVPAQKAIEGMISVWRKSWEGKNITAYLNCYSSTFKASMDKDHDKWKERRNARISEKKSISVKISNIEFTFKDANHAVTQFHQEYVSDIYSDLVEKTMEWENINGRWLIVSEIPEAR</sequence>
<dbReference type="GO" id="GO:0015562">
    <property type="term" value="F:efflux transmembrane transporter activity"/>
    <property type="evidence" value="ECO:0007669"/>
    <property type="project" value="InterPro"/>
</dbReference>
<evidence type="ECO:0000256" key="4">
    <source>
        <dbReference type="ARBA" id="ARBA00022452"/>
    </source>
</evidence>
<proteinExistence type="inferred from homology"/>
<dbReference type="PANTHER" id="PTHR30026">
    <property type="entry name" value="OUTER MEMBRANE PROTEIN TOLC"/>
    <property type="match status" value="1"/>
</dbReference>
<evidence type="ECO:0000256" key="8">
    <source>
        <dbReference type="SAM" id="SignalP"/>
    </source>
</evidence>
<evidence type="ECO:0000256" key="2">
    <source>
        <dbReference type="ARBA" id="ARBA00007613"/>
    </source>
</evidence>
<keyword evidence="4" id="KW-1134">Transmembrane beta strand</keyword>
<dbReference type="Gene3D" id="3.10.450.50">
    <property type="match status" value="1"/>
</dbReference>
<dbReference type="SUPFAM" id="SSF56954">
    <property type="entry name" value="Outer membrane efflux proteins (OEP)"/>
    <property type="match status" value="1"/>
</dbReference>
<evidence type="ECO:0000256" key="5">
    <source>
        <dbReference type="ARBA" id="ARBA00022692"/>
    </source>
</evidence>
<evidence type="ECO:0000256" key="1">
    <source>
        <dbReference type="ARBA" id="ARBA00004442"/>
    </source>
</evidence>
<dbReference type="GO" id="GO:1990281">
    <property type="term" value="C:efflux pump complex"/>
    <property type="evidence" value="ECO:0007669"/>
    <property type="project" value="TreeGrafter"/>
</dbReference>
<evidence type="ECO:0000313" key="10">
    <source>
        <dbReference type="EMBL" id="TDK65484.1"/>
    </source>
</evidence>
<evidence type="ECO:0000259" key="9">
    <source>
        <dbReference type="Pfam" id="PF24125"/>
    </source>
</evidence>
<organism evidence="10 11">
    <name type="scientific">Sapientia aquatica</name>
    <dbReference type="NCBI Taxonomy" id="1549640"/>
    <lineage>
        <taxon>Bacteria</taxon>
        <taxon>Pseudomonadati</taxon>
        <taxon>Pseudomonadota</taxon>
        <taxon>Betaproteobacteria</taxon>
        <taxon>Burkholderiales</taxon>
        <taxon>Oxalobacteraceae</taxon>
        <taxon>Sapientia</taxon>
    </lineage>
</organism>
<comment type="similarity">
    <text evidence="2">Belongs to the outer membrane factor (OMF) (TC 1.B.17) family.</text>
</comment>
<keyword evidence="5" id="KW-0812">Transmembrane</keyword>
<dbReference type="GO" id="GO:0009279">
    <property type="term" value="C:cell outer membrane"/>
    <property type="evidence" value="ECO:0007669"/>
    <property type="project" value="UniProtKB-SubCell"/>
</dbReference>
<feature type="chain" id="PRO_5020596197" description="Cds6 C-terminal domain-containing protein" evidence="8">
    <location>
        <begin position="20"/>
        <end position="614"/>
    </location>
</feature>
<comment type="subcellular location">
    <subcellularLocation>
        <location evidence="1">Cell outer membrane</location>
    </subcellularLocation>
</comment>
<dbReference type="EMBL" id="SMYL01000005">
    <property type="protein sequence ID" value="TDK65484.1"/>
    <property type="molecule type" value="Genomic_DNA"/>
</dbReference>
<dbReference type="InterPro" id="IPR056203">
    <property type="entry name" value="Cds6_C"/>
</dbReference>
<dbReference type="Pfam" id="PF02321">
    <property type="entry name" value="OEP"/>
    <property type="match status" value="2"/>
</dbReference>
<gene>
    <name evidence="10" type="ORF">E2I14_11020</name>
</gene>
<dbReference type="InterPro" id="IPR051906">
    <property type="entry name" value="TolC-like"/>
</dbReference>
<keyword evidence="8" id="KW-0732">Signal</keyword>
<keyword evidence="6" id="KW-0472">Membrane</keyword>
<dbReference type="GO" id="GO:0015288">
    <property type="term" value="F:porin activity"/>
    <property type="evidence" value="ECO:0007669"/>
    <property type="project" value="TreeGrafter"/>
</dbReference>
<dbReference type="RefSeq" id="WP_133328434.1">
    <property type="nucleotide sequence ID" value="NZ_SMYL01000005.1"/>
</dbReference>
<evidence type="ECO:0000256" key="7">
    <source>
        <dbReference type="ARBA" id="ARBA00023237"/>
    </source>
</evidence>
<dbReference type="PANTHER" id="PTHR30026:SF22">
    <property type="entry name" value="OUTER MEMBRANE EFFLUX PROTEIN"/>
    <property type="match status" value="1"/>
</dbReference>
<evidence type="ECO:0000313" key="11">
    <source>
        <dbReference type="Proteomes" id="UP000294829"/>
    </source>
</evidence>
<dbReference type="Gene3D" id="1.20.1600.10">
    <property type="entry name" value="Outer membrane efflux proteins (OEP)"/>
    <property type="match status" value="1"/>
</dbReference>
<keyword evidence="3" id="KW-0813">Transport</keyword>
<name>A0A4R5W0S4_9BURK</name>
<dbReference type="OrthoDB" id="9814637at2"/>
<reference evidence="10 11" key="1">
    <citation type="submission" date="2019-03" db="EMBL/GenBank/DDBJ databases">
        <title>Sapientia aquatica gen. nov., sp. nov., isolated from a crater lake.</title>
        <authorList>
            <person name="Felfoldi T."/>
            <person name="Szabo A."/>
            <person name="Toth E."/>
            <person name="Schumann P."/>
            <person name="Keki Z."/>
            <person name="Marialigeti K."/>
            <person name="Mathe I."/>
        </authorList>
    </citation>
    <scope>NUCLEOTIDE SEQUENCE [LARGE SCALE GENOMIC DNA]</scope>
    <source>
        <strain evidence="10 11">SA-152</strain>
    </source>
</reference>
<dbReference type="SUPFAM" id="SSF54427">
    <property type="entry name" value="NTF2-like"/>
    <property type="match status" value="1"/>
</dbReference>
<dbReference type="InterPro" id="IPR032710">
    <property type="entry name" value="NTF2-like_dom_sf"/>
</dbReference>
<comment type="caution">
    <text evidence="10">The sequence shown here is derived from an EMBL/GenBank/DDBJ whole genome shotgun (WGS) entry which is preliminary data.</text>
</comment>
<dbReference type="Pfam" id="PF24125">
    <property type="entry name" value="Cds6_C"/>
    <property type="match status" value="1"/>
</dbReference>